<feature type="coiled-coil region" evidence="1">
    <location>
        <begin position="357"/>
        <end position="395"/>
    </location>
</feature>
<keyword evidence="1" id="KW-0175">Coiled coil</keyword>
<evidence type="ECO:0008006" key="4">
    <source>
        <dbReference type="Google" id="ProtNLM"/>
    </source>
</evidence>
<evidence type="ECO:0000313" key="3">
    <source>
        <dbReference type="Proteomes" id="UP000238220"/>
    </source>
</evidence>
<reference evidence="2 3" key="1">
    <citation type="submission" date="2018-02" db="EMBL/GenBank/DDBJ databases">
        <title>Genome sequencing of Solimonas sp. HR-BB.</title>
        <authorList>
            <person name="Lee Y."/>
            <person name="Jeon C.O."/>
        </authorList>
    </citation>
    <scope>NUCLEOTIDE SEQUENCE [LARGE SCALE GENOMIC DNA]</scope>
    <source>
        <strain evidence="2 3">HR-BB</strain>
    </source>
</reference>
<comment type="caution">
    <text evidence="2">The sequence shown here is derived from an EMBL/GenBank/DDBJ whole genome shotgun (WGS) entry which is preliminary data.</text>
</comment>
<dbReference type="EMBL" id="PSNW01000001">
    <property type="protein sequence ID" value="PPE75476.1"/>
    <property type="molecule type" value="Genomic_DNA"/>
</dbReference>
<name>A0A2S5TKE6_9GAMM</name>
<dbReference type="Proteomes" id="UP000238220">
    <property type="component" value="Unassembled WGS sequence"/>
</dbReference>
<evidence type="ECO:0000256" key="1">
    <source>
        <dbReference type="SAM" id="Coils"/>
    </source>
</evidence>
<organism evidence="2 3">
    <name type="scientific">Solimonas fluminis</name>
    <dbReference type="NCBI Taxonomy" id="2086571"/>
    <lineage>
        <taxon>Bacteria</taxon>
        <taxon>Pseudomonadati</taxon>
        <taxon>Pseudomonadota</taxon>
        <taxon>Gammaproteobacteria</taxon>
        <taxon>Nevskiales</taxon>
        <taxon>Nevskiaceae</taxon>
        <taxon>Solimonas</taxon>
    </lineage>
</organism>
<dbReference type="RefSeq" id="WP_104228442.1">
    <property type="nucleotide sequence ID" value="NZ_PSNW01000001.1"/>
</dbReference>
<dbReference type="AlphaFoldDB" id="A0A2S5TKE6"/>
<accession>A0A2S5TKE6</accession>
<gene>
    <name evidence="2" type="ORF">C3942_00865</name>
</gene>
<sequence length="630" mass="65969">MTDLAKLVVRLEAETAKYQAELDKAKRKLSGFETDVNASAKKIGSAIGVGLAAGAVGFAAMVRGALDTADAMDELSQKTGASVEALSALDYAARFEGVEGMGQALTKLARSIEAAQSPTSEQAEYFRALGVATKTAEGNLRSVDDVLLDVAEGISKFGDGTEKTNAAVALFGKTGADLIPFLNRGRDGIRELTEEARGLGLVLDGPTAAAAAQFNDNLNRAQGVVQGLATRSAANLAPSLALITDRMAAAVRDSGSLNAAFKALEITMKTVIAGGAVLGQTFDFLGKSLGASAAALVAAAGGDWDEARKILIEAGKDIRQDTADTGKFINDLYFGAAEALNATATAADNASQKTFKLARSSNDAAKAARAAAQAQKEFNSELEKYNQNLIREEDDSLDPVRKRAQLLESIMTPLEKYQKAMRELDESGLREMDPSKYQQLKRSYEDQYDAAMRGIEKVGELRDVFAGSVLDMEAMAKRGAENIQDSLADFFLNPFEKGLKGLAQGFTSMLQRMAAEAAASEVMKGFLNLGMSALQGSSFGLPGLDQPISGALAGGGPAHAGNAYLVGEEGPELFVPNSSGTVVPNGKSMGAPPVVQNFYINGQGGAGRQTADQVGAAAYSGALRAWRRNG</sequence>
<protein>
    <recommendedName>
        <fullName evidence="4">Bacteriophage tail tape measure C-terminal domain-containing protein</fullName>
    </recommendedName>
</protein>
<evidence type="ECO:0000313" key="2">
    <source>
        <dbReference type="EMBL" id="PPE75476.1"/>
    </source>
</evidence>
<dbReference type="OrthoDB" id="79849at2"/>
<keyword evidence="3" id="KW-1185">Reference proteome</keyword>
<feature type="coiled-coil region" evidence="1">
    <location>
        <begin position="1"/>
        <end position="35"/>
    </location>
</feature>
<proteinExistence type="predicted"/>